<evidence type="ECO:0000313" key="1">
    <source>
        <dbReference type="EMBL" id="KAK4224032.1"/>
    </source>
</evidence>
<name>A0AAN7BIU4_9PEZI</name>
<dbReference type="AlphaFoldDB" id="A0AAN7BIU4"/>
<accession>A0AAN7BIU4</accession>
<proteinExistence type="predicted"/>
<organism evidence="1 2">
    <name type="scientific">Podospora fimiseda</name>
    <dbReference type="NCBI Taxonomy" id="252190"/>
    <lineage>
        <taxon>Eukaryota</taxon>
        <taxon>Fungi</taxon>
        <taxon>Dikarya</taxon>
        <taxon>Ascomycota</taxon>
        <taxon>Pezizomycotina</taxon>
        <taxon>Sordariomycetes</taxon>
        <taxon>Sordariomycetidae</taxon>
        <taxon>Sordariales</taxon>
        <taxon>Podosporaceae</taxon>
        <taxon>Podospora</taxon>
    </lineage>
</organism>
<gene>
    <name evidence="1" type="ORF">QBC38DRAFT_446839</name>
</gene>
<dbReference type="Proteomes" id="UP001301958">
    <property type="component" value="Unassembled WGS sequence"/>
</dbReference>
<comment type="caution">
    <text evidence="1">The sequence shown here is derived from an EMBL/GenBank/DDBJ whole genome shotgun (WGS) entry which is preliminary data.</text>
</comment>
<keyword evidence="2" id="KW-1185">Reference proteome</keyword>
<reference evidence="1" key="1">
    <citation type="journal article" date="2023" name="Mol. Phylogenet. Evol.">
        <title>Genome-scale phylogeny and comparative genomics of the fungal order Sordariales.</title>
        <authorList>
            <person name="Hensen N."/>
            <person name="Bonometti L."/>
            <person name="Westerberg I."/>
            <person name="Brannstrom I.O."/>
            <person name="Guillou S."/>
            <person name="Cros-Aarteil S."/>
            <person name="Calhoun S."/>
            <person name="Haridas S."/>
            <person name="Kuo A."/>
            <person name="Mondo S."/>
            <person name="Pangilinan J."/>
            <person name="Riley R."/>
            <person name="LaButti K."/>
            <person name="Andreopoulos B."/>
            <person name="Lipzen A."/>
            <person name="Chen C."/>
            <person name="Yan M."/>
            <person name="Daum C."/>
            <person name="Ng V."/>
            <person name="Clum A."/>
            <person name="Steindorff A."/>
            <person name="Ohm R.A."/>
            <person name="Martin F."/>
            <person name="Silar P."/>
            <person name="Natvig D.O."/>
            <person name="Lalanne C."/>
            <person name="Gautier V."/>
            <person name="Ament-Velasquez S.L."/>
            <person name="Kruys A."/>
            <person name="Hutchinson M.I."/>
            <person name="Powell A.J."/>
            <person name="Barry K."/>
            <person name="Miller A.N."/>
            <person name="Grigoriev I.V."/>
            <person name="Debuchy R."/>
            <person name="Gladieux P."/>
            <person name="Hiltunen Thoren M."/>
            <person name="Johannesson H."/>
        </authorList>
    </citation>
    <scope>NUCLEOTIDE SEQUENCE</scope>
    <source>
        <strain evidence="1">CBS 990.96</strain>
    </source>
</reference>
<reference evidence="1" key="2">
    <citation type="submission" date="2023-05" db="EMBL/GenBank/DDBJ databases">
        <authorList>
            <consortium name="Lawrence Berkeley National Laboratory"/>
            <person name="Steindorff A."/>
            <person name="Hensen N."/>
            <person name="Bonometti L."/>
            <person name="Westerberg I."/>
            <person name="Brannstrom I.O."/>
            <person name="Guillou S."/>
            <person name="Cros-Aarteil S."/>
            <person name="Calhoun S."/>
            <person name="Haridas S."/>
            <person name="Kuo A."/>
            <person name="Mondo S."/>
            <person name="Pangilinan J."/>
            <person name="Riley R."/>
            <person name="Labutti K."/>
            <person name="Andreopoulos B."/>
            <person name="Lipzen A."/>
            <person name="Chen C."/>
            <person name="Yanf M."/>
            <person name="Daum C."/>
            <person name="Ng V."/>
            <person name="Clum A."/>
            <person name="Ohm R."/>
            <person name="Martin F."/>
            <person name="Silar P."/>
            <person name="Natvig D."/>
            <person name="Lalanne C."/>
            <person name="Gautier V."/>
            <person name="Ament-Velasquez S.L."/>
            <person name="Kruys A."/>
            <person name="Hutchinson M.I."/>
            <person name="Powell A.J."/>
            <person name="Barry K."/>
            <person name="Miller A.N."/>
            <person name="Grigoriev I.V."/>
            <person name="Debuchy R."/>
            <person name="Gladieux P."/>
            <person name="Thoren M.H."/>
            <person name="Johannesson H."/>
        </authorList>
    </citation>
    <scope>NUCLEOTIDE SEQUENCE</scope>
    <source>
        <strain evidence="1">CBS 990.96</strain>
    </source>
</reference>
<evidence type="ECO:0000313" key="2">
    <source>
        <dbReference type="Proteomes" id="UP001301958"/>
    </source>
</evidence>
<dbReference type="EMBL" id="MU865406">
    <property type="protein sequence ID" value="KAK4224032.1"/>
    <property type="molecule type" value="Genomic_DNA"/>
</dbReference>
<protein>
    <submittedName>
        <fullName evidence="1">Uncharacterized protein</fullName>
    </submittedName>
</protein>
<sequence>MQEDDKVAEMVQRSLESDPNIDEDHLLNAFRVVLHDSAAYRWLISSIELSIQFHVIGRNIKNQIRDEILDKVGTSCLGSLGEVDAIFRVSWAYNPHFYWFQEFLCTNGGTVKLLKNLTATGDSMEYQVLATTSFEYMTLVWPHTGGALLKFLEDLFQDANKMSRRTQSYHSTNAQRIEDRNSFSA</sequence>